<protein>
    <submittedName>
        <fullName evidence="1">Uncharacterized protein</fullName>
    </submittedName>
</protein>
<dbReference type="Proteomes" id="UP001144372">
    <property type="component" value="Unassembled WGS sequence"/>
</dbReference>
<sequence length="89" mass="10207">MESVATAGEREKGGAELLWPESLMPLGRICMKIEVRCKQCGRHFVKYSYSKTARCEECRRFNREAIEAKETYTRHCGLPLMAVIGHKKT</sequence>
<dbReference type="AlphaFoldDB" id="A0A9W6CZP5"/>
<organism evidence="1 2">
    <name type="scientific">Desulforhabdus amnigena</name>
    <dbReference type="NCBI Taxonomy" id="40218"/>
    <lineage>
        <taxon>Bacteria</taxon>
        <taxon>Pseudomonadati</taxon>
        <taxon>Thermodesulfobacteriota</taxon>
        <taxon>Syntrophobacteria</taxon>
        <taxon>Syntrophobacterales</taxon>
        <taxon>Syntrophobacteraceae</taxon>
        <taxon>Desulforhabdus</taxon>
    </lineage>
</organism>
<dbReference type="EMBL" id="BSDR01000001">
    <property type="protein sequence ID" value="GLI34741.1"/>
    <property type="molecule type" value="Genomic_DNA"/>
</dbReference>
<comment type="caution">
    <text evidence="1">The sequence shown here is derived from an EMBL/GenBank/DDBJ whole genome shotgun (WGS) entry which is preliminary data.</text>
</comment>
<keyword evidence="2" id="KW-1185">Reference proteome</keyword>
<evidence type="ECO:0000313" key="1">
    <source>
        <dbReference type="EMBL" id="GLI34741.1"/>
    </source>
</evidence>
<name>A0A9W6CZP5_9BACT</name>
<reference evidence="1" key="1">
    <citation type="submission" date="2022-12" db="EMBL/GenBank/DDBJ databases">
        <title>Reference genome sequencing for broad-spectrum identification of bacterial and archaeal isolates by mass spectrometry.</title>
        <authorList>
            <person name="Sekiguchi Y."/>
            <person name="Tourlousse D.M."/>
        </authorList>
    </citation>
    <scope>NUCLEOTIDE SEQUENCE</scope>
    <source>
        <strain evidence="1">ASRB1</strain>
    </source>
</reference>
<proteinExistence type="predicted"/>
<gene>
    <name evidence="1" type="ORF">DAMNIGENAA_21740</name>
</gene>
<accession>A0A9W6CZP5</accession>
<evidence type="ECO:0000313" key="2">
    <source>
        <dbReference type="Proteomes" id="UP001144372"/>
    </source>
</evidence>